<dbReference type="STRING" id="159087.Daro_0132"/>
<dbReference type="InterPro" id="IPR036942">
    <property type="entry name" value="Beta-barrel_TonB_sf"/>
</dbReference>
<proteinExistence type="inferred from homology"/>
<reference evidence="15" key="1">
    <citation type="submission" date="2005-08" db="EMBL/GenBank/DDBJ databases">
        <title>Complete sequence of Dechloromonas aromatica RCB.</title>
        <authorList>
            <person name="Salinero K.K."/>
            <person name="Copeland A."/>
            <person name="Lucas S."/>
            <person name="Lapidus A."/>
            <person name="Barry K."/>
            <person name="Detter J.C."/>
            <person name="Glavina T."/>
            <person name="Hammon N."/>
            <person name="Israni S."/>
            <person name="Pitluck S."/>
            <person name="Di Bartolo G."/>
            <person name="Trong S."/>
            <person name="Schmutz J."/>
            <person name="Larimer F."/>
            <person name="Land M."/>
            <person name="Ivanova N."/>
            <person name="Richardson P."/>
        </authorList>
    </citation>
    <scope>NUCLEOTIDE SEQUENCE</scope>
    <source>
        <strain evidence="15">RCB</strain>
    </source>
</reference>
<evidence type="ECO:0000259" key="14">
    <source>
        <dbReference type="Pfam" id="PF07715"/>
    </source>
</evidence>
<dbReference type="eggNOG" id="COG4771">
    <property type="taxonomic scope" value="Bacteria"/>
</dbReference>
<keyword evidence="12" id="KW-0732">Signal</keyword>
<keyword evidence="3 10" id="KW-0813">Transport</keyword>
<dbReference type="Pfam" id="PF07715">
    <property type="entry name" value="Plug"/>
    <property type="match status" value="1"/>
</dbReference>
<evidence type="ECO:0000256" key="7">
    <source>
        <dbReference type="ARBA" id="ARBA00023136"/>
    </source>
</evidence>
<dbReference type="SUPFAM" id="SSF56935">
    <property type="entry name" value="Porins"/>
    <property type="match status" value="1"/>
</dbReference>
<keyword evidence="5 10" id="KW-0812">Transmembrane</keyword>
<dbReference type="EMBL" id="CP000089">
    <property type="protein sequence ID" value="AAZ44891.1"/>
    <property type="molecule type" value="Genomic_DNA"/>
</dbReference>
<dbReference type="InterPro" id="IPR000531">
    <property type="entry name" value="Beta-barrel_TonB"/>
</dbReference>
<dbReference type="KEGG" id="dar:Daro_0132"/>
<evidence type="ECO:0000256" key="9">
    <source>
        <dbReference type="ARBA" id="ARBA00023237"/>
    </source>
</evidence>
<dbReference type="HOGENOM" id="CLU_008287_16_0_4"/>
<feature type="domain" description="TonB-dependent receptor-like beta-barrel" evidence="13">
    <location>
        <begin position="226"/>
        <end position="636"/>
    </location>
</feature>
<evidence type="ECO:0000259" key="13">
    <source>
        <dbReference type="Pfam" id="PF00593"/>
    </source>
</evidence>
<evidence type="ECO:0000313" key="15">
    <source>
        <dbReference type="EMBL" id="AAZ44891.1"/>
    </source>
</evidence>
<comment type="similarity">
    <text evidence="2 10 11">Belongs to the TonB-dependent receptor family.</text>
</comment>
<dbReference type="Gene3D" id="2.40.170.20">
    <property type="entry name" value="TonB-dependent receptor, beta-barrel domain"/>
    <property type="match status" value="1"/>
</dbReference>
<evidence type="ECO:0000256" key="8">
    <source>
        <dbReference type="ARBA" id="ARBA00023170"/>
    </source>
</evidence>
<dbReference type="Pfam" id="PF00593">
    <property type="entry name" value="TonB_dep_Rec_b-barrel"/>
    <property type="match status" value="1"/>
</dbReference>
<dbReference type="InterPro" id="IPR037066">
    <property type="entry name" value="Plug_dom_sf"/>
</dbReference>
<name>Q47JU0_DECAR</name>
<evidence type="ECO:0000256" key="10">
    <source>
        <dbReference type="PROSITE-ProRule" id="PRU01360"/>
    </source>
</evidence>
<dbReference type="GO" id="GO:0044718">
    <property type="term" value="P:siderophore transmembrane transport"/>
    <property type="evidence" value="ECO:0007669"/>
    <property type="project" value="TreeGrafter"/>
</dbReference>
<comment type="subcellular location">
    <subcellularLocation>
        <location evidence="1 10">Cell outer membrane</location>
        <topology evidence="1 10">Multi-pass membrane protein</topology>
    </subcellularLocation>
</comment>
<dbReference type="Gene3D" id="2.170.130.10">
    <property type="entry name" value="TonB-dependent receptor, plug domain"/>
    <property type="match status" value="1"/>
</dbReference>
<keyword evidence="9 10" id="KW-0998">Cell outer membrane</keyword>
<evidence type="ECO:0000256" key="2">
    <source>
        <dbReference type="ARBA" id="ARBA00009810"/>
    </source>
</evidence>
<feature type="signal peptide" evidence="12">
    <location>
        <begin position="1"/>
        <end position="27"/>
    </location>
</feature>
<evidence type="ECO:0000256" key="12">
    <source>
        <dbReference type="SAM" id="SignalP"/>
    </source>
</evidence>
<keyword evidence="4 10" id="KW-1134">Transmembrane beta strand</keyword>
<dbReference type="PANTHER" id="PTHR30069:SF27">
    <property type="entry name" value="BLL4766 PROTEIN"/>
    <property type="match status" value="1"/>
</dbReference>
<dbReference type="InterPro" id="IPR012910">
    <property type="entry name" value="Plug_dom"/>
</dbReference>
<evidence type="ECO:0000256" key="1">
    <source>
        <dbReference type="ARBA" id="ARBA00004571"/>
    </source>
</evidence>
<evidence type="ECO:0000256" key="4">
    <source>
        <dbReference type="ARBA" id="ARBA00022452"/>
    </source>
</evidence>
<feature type="domain" description="TonB-dependent receptor plug" evidence="14">
    <location>
        <begin position="51"/>
        <end position="161"/>
    </location>
</feature>
<keyword evidence="8 15" id="KW-0675">Receptor</keyword>
<organism evidence="15">
    <name type="scientific">Dechloromonas aromatica (strain RCB)</name>
    <dbReference type="NCBI Taxonomy" id="159087"/>
    <lineage>
        <taxon>Bacteria</taxon>
        <taxon>Pseudomonadati</taxon>
        <taxon>Pseudomonadota</taxon>
        <taxon>Betaproteobacteria</taxon>
        <taxon>Rhodocyclales</taxon>
        <taxon>Azonexaceae</taxon>
        <taxon>Dechloromonas</taxon>
    </lineage>
</organism>
<keyword evidence="7 10" id="KW-0472">Membrane</keyword>
<dbReference type="InterPro" id="IPR039426">
    <property type="entry name" value="TonB-dep_rcpt-like"/>
</dbReference>
<gene>
    <name evidence="15" type="ordered locus">Daro_0132</name>
</gene>
<protein>
    <submittedName>
        <fullName evidence="15">TonB-dependent receptor</fullName>
    </submittedName>
</protein>
<dbReference type="PROSITE" id="PS52016">
    <property type="entry name" value="TONB_DEPENDENT_REC_3"/>
    <property type="match status" value="1"/>
</dbReference>
<evidence type="ECO:0000256" key="3">
    <source>
        <dbReference type="ARBA" id="ARBA00022448"/>
    </source>
</evidence>
<evidence type="ECO:0000256" key="6">
    <source>
        <dbReference type="ARBA" id="ARBA00023077"/>
    </source>
</evidence>
<feature type="chain" id="PRO_5004233656" evidence="12">
    <location>
        <begin position="28"/>
        <end position="679"/>
    </location>
</feature>
<dbReference type="PANTHER" id="PTHR30069">
    <property type="entry name" value="TONB-DEPENDENT OUTER MEMBRANE RECEPTOR"/>
    <property type="match status" value="1"/>
</dbReference>
<evidence type="ECO:0000256" key="5">
    <source>
        <dbReference type="ARBA" id="ARBA00022692"/>
    </source>
</evidence>
<keyword evidence="6 11" id="KW-0798">TonB box</keyword>
<dbReference type="GO" id="GO:0015344">
    <property type="term" value="F:siderophore uptake transmembrane transporter activity"/>
    <property type="evidence" value="ECO:0007669"/>
    <property type="project" value="TreeGrafter"/>
</dbReference>
<dbReference type="AlphaFoldDB" id="Q47JU0"/>
<sequence length="679" mass="77407">MARPWNSVSRSLLLTALAGVWVDASWADDETVYFSELPVVASVSRLPQRIADAPTSVTVIDRELIKASGARDLSDVFRLVPGFQTFPNNTEAAQVTYHGMSDGEYSPRLQVLVDGRSLHSPLFSNGVNWATIPVALEDIERIEVVRGTNAVSYGSNAFLGVVNIITVDPALAHGFSMSTSYGSQNVRDYAVRAGGRIGDVGDFRFTYKQQNDDGLNNRWDWIDSFRSRLFDFRSDFSLSDRDSLQFSIGQVEGVTQRGRLNTTTWQQKPEDPIRDMRQTDVYVQFLWRRVLSPTSDLQLRYSYVVDRSSDEFSVPFGGRIYRVNQSGDEGARHELEIQNTLKLVDTSRLVWGASWRTDSLRSDWTLPGQGAVQRDLARIFGNLEWKPAHWFTGNAGISGENDSMAGFHTAPRVSGSFHLSPENTIRTGYSRAYRTGSILNYRGDWWTVSGGLPKYQFAANPNMPPERMDTLEIGYLGDWRERRMSLDLRVFNETIRDRLLSIDQNIGNNLIPDTIMPIQKVWIRGFEYQYKWQAFDSTRIVLNQTFANIGSSYLQSALLNPNNTLGSADKSVAIREQTEYSMPHRSSSLLLMQKLPWNLDFSVAGYWQDRMKWSTNSWSQKYRRFDARLAYPFRWSGQGGEVAYTVQSLNGAHNEYKWNAEPSDRIVDRRQWVSLRLDF</sequence>
<accession>Q47JU0</accession>
<dbReference type="GO" id="GO:0009279">
    <property type="term" value="C:cell outer membrane"/>
    <property type="evidence" value="ECO:0007669"/>
    <property type="project" value="UniProtKB-SubCell"/>
</dbReference>
<evidence type="ECO:0000256" key="11">
    <source>
        <dbReference type="RuleBase" id="RU003357"/>
    </source>
</evidence>